<evidence type="ECO:0000256" key="1">
    <source>
        <dbReference type="ARBA" id="ARBA00004613"/>
    </source>
</evidence>
<dbReference type="SUPFAM" id="SSF51445">
    <property type="entry name" value="(Trans)glycosidases"/>
    <property type="match status" value="1"/>
</dbReference>
<dbReference type="InterPro" id="IPR011583">
    <property type="entry name" value="Chitinase_II/V-like_cat"/>
</dbReference>
<dbReference type="GO" id="GO:0005975">
    <property type="term" value="P:carbohydrate metabolic process"/>
    <property type="evidence" value="ECO:0007669"/>
    <property type="project" value="InterPro"/>
</dbReference>
<dbReference type="Pfam" id="PF00704">
    <property type="entry name" value="Glyco_hydro_18"/>
    <property type="match status" value="1"/>
</dbReference>
<keyword evidence="4 7" id="KW-0732">Signal</keyword>
<dbReference type="InterPro" id="IPR050314">
    <property type="entry name" value="Glycosyl_Hydrlase_18"/>
</dbReference>
<dbReference type="GO" id="GO:0005576">
    <property type="term" value="C:extracellular region"/>
    <property type="evidence" value="ECO:0007669"/>
    <property type="project" value="UniProtKB-SubCell"/>
</dbReference>
<keyword evidence="3" id="KW-0964">Secreted</keyword>
<dbReference type="SUPFAM" id="SSF54556">
    <property type="entry name" value="Chitinase insertion domain"/>
    <property type="match status" value="1"/>
</dbReference>
<evidence type="ECO:0000313" key="9">
    <source>
        <dbReference type="EMBL" id="KAL0270126.1"/>
    </source>
</evidence>
<feature type="signal peptide" evidence="7">
    <location>
        <begin position="1"/>
        <end position="20"/>
    </location>
</feature>
<dbReference type="InterPro" id="IPR029070">
    <property type="entry name" value="Chitinase_insertion_sf"/>
</dbReference>
<dbReference type="InterPro" id="IPR001223">
    <property type="entry name" value="Glyco_hydro18_cat"/>
</dbReference>
<comment type="subcellular location">
    <subcellularLocation>
        <location evidence="1">Secreted</location>
    </subcellularLocation>
</comment>
<evidence type="ECO:0000256" key="4">
    <source>
        <dbReference type="ARBA" id="ARBA00022729"/>
    </source>
</evidence>
<organism evidence="9">
    <name type="scientific">Menopon gallinae</name>
    <name type="common">poultry shaft louse</name>
    <dbReference type="NCBI Taxonomy" id="328185"/>
    <lineage>
        <taxon>Eukaryota</taxon>
        <taxon>Metazoa</taxon>
        <taxon>Ecdysozoa</taxon>
        <taxon>Arthropoda</taxon>
        <taxon>Hexapoda</taxon>
        <taxon>Insecta</taxon>
        <taxon>Pterygota</taxon>
        <taxon>Neoptera</taxon>
        <taxon>Paraneoptera</taxon>
        <taxon>Psocodea</taxon>
        <taxon>Troctomorpha</taxon>
        <taxon>Phthiraptera</taxon>
        <taxon>Amblycera</taxon>
        <taxon>Menoponidae</taxon>
        <taxon>Menopon</taxon>
    </lineage>
</organism>
<evidence type="ECO:0000256" key="5">
    <source>
        <dbReference type="ARBA" id="ARBA00023157"/>
    </source>
</evidence>
<accession>A0AAW2HKI7</accession>
<dbReference type="InterPro" id="IPR017853">
    <property type="entry name" value="GH"/>
</dbReference>
<feature type="domain" description="GH18" evidence="8">
    <location>
        <begin position="25"/>
        <end position="437"/>
    </location>
</feature>
<dbReference type="PANTHER" id="PTHR11177:SF235">
    <property type="entry name" value="CHITINASE-LIKE PROTEIN IDGF1-RELATED"/>
    <property type="match status" value="1"/>
</dbReference>
<sequence>MSRIVASVLFLTLWLGSSTGQIPSGKVVCFYDSRAYYREDSGKFLVADLEHALASCTHVIYGYAKLDGEDFKVKPMDPALETDEGNGNYKAVTSLKKRFPGIQFLVSVGGWADKEGDKEKYLTLLRDPNHRGTFVSSARALIQQYGFDGIDLAWQFPLVRVKQRSKLGSIWHKIKKTFGYAKGSKDLQAEEHKAGFTALIKQLKMTFRSDGYSVTASVIPHTNYSIYFDPKEQGPYLDAVHLFAFDFLTAERKITPEVADYPAPLYASYDRNPDFNVDHMVTWFINNSMPANKLIVGVPTYGRTWRLTGDSTITGVPPLEADGEGAEGHLTHSRGLLSYPEICAMLSNPNNHGTKGLLRKVIDPTKKLGTYAFRTDESDREGIWVGYEDPDTTATKAAYARSKGLGGVAIVDVTLDDFRGVCTGDRFPLLRAAKQAI</sequence>
<evidence type="ECO:0000256" key="6">
    <source>
        <dbReference type="ARBA" id="ARBA00023180"/>
    </source>
</evidence>
<dbReference type="FunFam" id="3.20.20.80:FF:000071">
    <property type="entry name" value="Imaginal disc growth factor"/>
    <property type="match status" value="1"/>
</dbReference>
<dbReference type="GO" id="GO:0004568">
    <property type="term" value="F:chitinase activity"/>
    <property type="evidence" value="ECO:0007669"/>
    <property type="project" value="TreeGrafter"/>
</dbReference>
<dbReference type="Gene3D" id="3.20.20.80">
    <property type="entry name" value="Glycosidases"/>
    <property type="match status" value="1"/>
</dbReference>
<evidence type="ECO:0000259" key="8">
    <source>
        <dbReference type="PROSITE" id="PS51910"/>
    </source>
</evidence>
<name>A0AAW2HKI7_9NEOP</name>
<dbReference type="EMBL" id="JARGDH010000004">
    <property type="protein sequence ID" value="KAL0270126.1"/>
    <property type="molecule type" value="Genomic_DNA"/>
</dbReference>
<dbReference type="GO" id="GO:0006032">
    <property type="term" value="P:chitin catabolic process"/>
    <property type="evidence" value="ECO:0007669"/>
    <property type="project" value="TreeGrafter"/>
</dbReference>
<dbReference type="PANTHER" id="PTHR11177">
    <property type="entry name" value="CHITINASE"/>
    <property type="match status" value="1"/>
</dbReference>
<evidence type="ECO:0000256" key="2">
    <source>
        <dbReference type="ARBA" id="ARBA00006606"/>
    </source>
</evidence>
<dbReference type="PROSITE" id="PS51910">
    <property type="entry name" value="GH18_2"/>
    <property type="match status" value="1"/>
</dbReference>
<proteinExistence type="inferred from homology"/>
<dbReference type="AlphaFoldDB" id="A0AAW2HKI7"/>
<keyword evidence="6" id="KW-0325">Glycoprotein</keyword>
<keyword evidence="5" id="KW-1015">Disulfide bond</keyword>
<dbReference type="Gene3D" id="3.10.50.10">
    <property type="match status" value="1"/>
</dbReference>
<evidence type="ECO:0000256" key="3">
    <source>
        <dbReference type="ARBA" id="ARBA00022525"/>
    </source>
</evidence>
<feature type="chain" id="PRO_5043800196" description="GH18 domain-containing protein" evidence="7">
    <location>
        <begin position="21"/>
        <end position="437"/>
    </location>
</feature>
<evidence type="ECO:0000256" key="7">
    <source>
        <dbReference type="SAM" id="SignalP"/>
    </source>
</evidence>
<comment type="similarity">
    <text evidence="2">Belongs to the glycosyl hydrolase 18 family. IDGF subfamily.</text>
</comment>
<gene>
    <name evidence="9" type="ORF">PYX00_007630</name>
</gene>
<dbReference type="SMART" id="SM00636">
    <property type="entry name" value="Glyco_18"/>
    <property type="match status" value="1"/>
</dbReference>
<comment type="caution">
    <text evidence="9">The sequence shown here is derived from an EMBL/GenBank/DDBJ whole genome shotgun (WGS) entry which is preliminary data.</text>
</comment>
<dbReference type="GO" id="GO:0008061">
    <property type="term" value="F:chitin binding"/>
    <property type="evidence" value="ECO:0007669"/>
    <property type="project" value="InterPro"/>
</dbReference>
<reference evidence="9" key="1">
    <citation type="journal article" date="2024" name="Gigascience">
        <title>Chromosome-level genome of the poultry shaft louse Menopon gallinae provides insight into the host-switching and adaptive evolution of parasitic lice.</title>
        <authorList>
            <person name="Xu Y."/>
            <person name="Ma L."/>
            <person name="Liu S."/>
            <person name="Liang Y."/>
            <person name="Liu Q."/>
            <person name="He Z."/>
            <person name="Tian L."/>
            <person name="Duan Y."/>
            <person name="Cai W."/>
            <person name="Li H."/>
            <person name="Song F."/>
        </authorList>
    </citation>
    <scope>NUCLEOTIDE SEQUENCE</scope>
    <source>
        <strain evidence="9">Cailab_2023a</strain>
    </source>
</reference>
<protein>
    <recommendedName>
        <fullName evidence="8">GH18 domain-containing protein</fullName>
    </recommendedName>
</protein>